<dbReference type="RefSeq" id="WP_161140673.1">
    <property type="nucleotide sequence ID" value="NZ_SPKJ01000034.1"/>
</dbReference>
<evidence type="ECO:0000313" key="2">
    <source>
        <dbReference type="EMBL" id="MYZ48322.1"/>
    </source>
</evidence>
<accession>A0A964WTR6</accession>
<dbReference type="OrthoDB" id="9812459at2"/>
<dbReference type="Pfam" id="PF10116">
    <property type="entry name" value="Host_attach"/>
    <property type="match status" value="1"/>
</dbReference>
<gene>
    <name evidence="2" type="ORF">E4O86_11440</name>
</gene>
<reference evidence="2" key="1">
    <citation type="submission" date="2019-03" db="EMBL/GenBank/DDBJ databases">
        <title>Afifella sp. nov., isolated from activated sludge.</title>
        <authorList>
            <person name="Li Q."/>
            <person name="Liu Y."/>
        </authorList>
    </citation>
    <scope>NUCLEOTIDE SEQUENCE</scope>
    <source>
        <strain evidence="2">L72</strain>
    </source>
</reference>
<proteinExistence type="predicted"/>
<protein>
    <submittedName>
        <fullName evidence="2">Host attachment protein</fullName>
    </submittedName>
</protein>
<evidence type="ECO:0000313" key="3">
    <source>
        <dbReference type="Proteomes" id="UP000773614"/>
    </source>
</evidence>
<dbReference type="AlphaFoldDB" id="A0A964WTR6"/>
<keyword evidence="3" id="KW-1185">Reference proteome</keyword>
<evidence type="ECO:0000256" key="1">
    <source>
        <dbReference type="SAM" id="MobiDB-lite"/>
    </source>
</evidence>
<name>A0A964WTR6_9HYPH</name>
<dbReference type="InterPro" id="IPR019291">
    <property type="entry name" value="Host_attachment_protein"/>
</dbReference>
<feature type="region of interest" description="Disordered" evidence="1">
    <location>
        <begin position="42"/>
        <end position="69"/>
    </location>
</feature>
<dbReference type="EMBL" id="SPKJ01000034">
    <property type="protein sequence ID" value="MYZ48322.1"/>
    <property type="molecule type" value="Genomic_DNA"/>
</dbReference>
<dbReference type="Proteomes" id="UP000773614">
    <property type="component" value="Unassembled WGS sequence"/>
</dbReference>
<sequence length="147" mass="16260">MKIANDAWILVADGRKALLLKNAGDEVYPNLKVETVIEDRKNAATREQGTDQPGRVQAGATGRRSAVDQTDWHDAEEARFLAEVADEVEMLRRRHGIERLVVVAPPRALSQLRAAMPDSIRAIVAAELDKDLTRHPVGEIERALVAH</sequence>
<organism evidence="2 3">
    <name type="scientific">Propylenella binzhouense</name>
    <dbReference type="NCBI Taxonomy" id="2555902"/>
    <lineage>
        <taxon>Bacteria</taxon>
        <taxon>Pseudomonadati</taxon>
        <taxon>Pseudomonadota</taxon>
        <taxon>Alphaproteobacteria</taxon>
        <taxon>Hyphomicrobiales</taxon>
        <taxon>Propylenellaceae</taxon>
        <taxon>Propylenella</taxon>
    </lineage>
</organism>
<comment type="caution">
    <text evidence="2">The sequence shown here is derived from an EMBL/GenBank/DDBJ whole genome shotgun (WGS) entry which is preliminary data.</text>
</comment>